<comment type="caution">
    <text evidence="1">The sequence shown here is derived from an EMBL/GenBank/DDBJ whole genome shotgun (WGS) entry which is preliminary data.</text>
</comment>
<evidence type="ECO:0000313" key="1">
    <source>
        <dbReference type="EMBL" id="KAJ4702161.1"/>
    </source>
</evidence>
<evidence type="ECO:0000313" key="2">
    <source>
        <dbReference type="Proteomes" id="UP001164539"/>
    </source>
</evidence>
<keyword evidence="2" id="KW-1185">Reference proteome</keyword>
<accession>A0ACC1WTE2</accession>
<sequence length="272" mass="30642">MAVQAQLHPDNLGLPMCGLQDWVVNNPLPSTDAADLCFSFQNHPQYQQHLLPRQNMTAFDCNRGACSSASTSGSCFVSMSLSQCLHAQLELQRQEIDCILQIQSDRLRCALQEQRKEQLAILLKGVESKTTNLMRQKEEDLAKATKKAMELEACLKKAEMESESWERLARANEAMVMDLSNTLEQVRERLVLVSNRAEDAESVYCGSSSCVREQELEEESKKIACKRCNSRNSCVLFLPCRHLCSCKQCEAFLVSCPVCKSAKEASMEIFWS</sequence>
<name>A0ACC1WTE2_MELAZ</name>
<reference evidence="1 2" key="1">
    <citation type="journal article" date="2023" name="Science">
        <title>Complex scaffold remodeling in plant triterpene biosynthesis.</title>
        <authorList>
            <person name="De La Pena R."/>
            <person name="Hodgson H."/>
            <person name="Liu J.C."/>
            <person name="Stephenson M.J."/>
            <person name="Martin A.C."/>
            <person name="Owen C."/>
            <person name="Harkess A."/>
            <person name="Leebens-Mack J."/>
            <person name="Jimenez L.E."/>
            <person name="Osbourn A."/>
            <person name="Sattely E.S."/>
        </authorList>
    </citation>
    <scope>NUCLEOTIDE SEQUENCE [LARGE SCALE GENOMIC DNA]</scope>
    <source>
        <strain evidence="2">cv. JPN11</strain>
        <tissue evidence="1">Leaf</tissue>
    </source>
</reference>
<organism evidence="1 2">
    <name type="scientific">Melia azedarach</name>
    <name type="common">Chinaberry tree</name>
    <dbReference type="NCBI Taxonomy" id="155640"/>
    <lineage>
        <taxon>Eukaryota</taxon>
        <taxon>Viridiplantae</taxon>
        <taxon>Streptophyta</taxon>
        <taxon>Embryophyta</taxon>
        <taxon>Tracheophyta</taxon>
        <taxon>Spermatophyta</taxon>
        <taxon>Magnoliopsida</taxon>
        <taxon>eudicotyledons</taxon>
        <taxon>Gunneridae</taxon>
        <taxon>Pentapetalae</taxon>
        <taxon>rosids</taxon>
        <taxon>malvids</taxon>
        <taxon>Sapindales</taxon>
        <taxon>Meliaceae</taxon>
        <taxon>Melia</taxon>
    </lineage>
</organism>
<proteinExistence type="predicted"/>
<dbReference type="Proteomes" id="UP001164539">
    <property type="component" value="Chromosome 14"/>
</dbReference>
<dbReference type="EMBL" id="CM051407">
    <property type="protein sequence ID" value="KAJ4702161.1"/>
    <property type="molecule type" value="Genomic_DNA"/>
</dbReference>
<protein>
    <submittedName>
        <fullName evidence="1">E3 ubiquitin-protein ligase BOI</fullName>
    </submittedName>
</protein>
<gene>
    <name evidence="1" type="ORF">OWV82_025280</name>
</gene>